<dbReference type="SUPFAM" id="SSF53756">
    <property type="entry name" value="UDP-Glycosyltransferase/glycogen phosphorylase"/>
    <property type="match status" value="1"/>
</dbReference>
<dbReference type="CDD" id="cd03801">
    <property type="entry name" value="GT4_PimA-like"/>
    <property type="match status" value="1"/>
</dbReference>
<dbReference type="Pfam" id="PF00534">
    <property type="entry name" value="Glycos_transf_1"/>
    <property type="match status" value="1"/>
</dbReference>
<dbReference type="InterPro" id="IPR028098">
    <property type="entry name" value="Glyco_trans_4-like_N"/>
</dbReference>
<dbReference type="AlphaFoldDB" id="A0A1B8TYV2"/>
<evidence type="ECO:0000313" key="4">
    <source>
        <dbReference type="Proteomes" id="UP000092584"/>
    </source>
</evidence>
<dbReference type="Gene3D" id="3.40.50.2000">
    <property type="entry name" value="Glycogen Phosphorylase B"/>
    <property type="match status" value="2"/>
</dbReference>
<dbReference type="OrthoDB" id="7560678at2"/>
<dbReference type="GO" id="GO:0016757">
    <property type="term" value="F:glycosyltransferase activity"/>
    <property type="evidence" value="ECO:0007669"/>
    <property type="project" value="InterPro"/>
</dbReference>
<name>A0A1B8TYV2_9FLAO</name>
<sequence>MVIENKKPKIMLHIIMPNQVSGPNTASRLIADSYLKEHYNFQFLTQKTHAGGKINFSLIRDLRNQINEFNPDIIHVSGLQGSGFHAVVAAKFSKKKILLTVRGAAIDAVGLSPKLRFIFGKIVEPLTLRLSNQVYTVCRAMEKRGFIQNNTKGRLIGAIHNSAPEIFNENIVQFNIKEKLNLSKDSLIVVIVGRIIYDKGVTYICDAIKRIDDQRVKFVFIGDEPNNMNFKSTLVKEINERKVFFLNKQDKNNVLAILRESDIFLFATLHENLSNALLEACSLGLAVIATNVGGNPEVIKHGYNGILISPKNSLEIVNSINLLVNDDELRKELGGKAIVNIKKHFSQEKILHQVESVYQKMINCEI</sequence>
<organism evidence="3 4">
    <name type="scientific">Polaribacter vadi</name>
    <dbReference type="NCBI Taxonomy" id="1774273"/>
    <lineage>
        <taxon>Bacteria</taxon>
        <taxon>Pseudomonadati</taxon>
        <taxon>Bacteroidota</taxon>
        <taxon>Flavobacteriia</taxon>
        <taxon>Flavobacteriales</taxon>
        <taxon>Flavobacteriaceae</taxon>
    </lineage>
</organism>
<reference evidence="4" key="1">
    <citation type="submission" date="2016-02" db="EMBL/GenBank/DDBJ databases">
        <authorList>
            <person name="Shin S.-K."/>
            <person name="Yi H."/>
            <person name="Kim E."/>
        </authorList>
    </citation>
    <scope>NUCLEOTIDE SEQUENCE [LARGE SCALE GENOMIC DNA]</scope>
    <source>
        <strain evidence="4">LPB0003</strain>
    </source>
</reference>
<dbReference type="Pfam" id="PF13477">
    <property type="entry name" value="Glyco_trans_4_2"/>
    <property type="match status" value="1"/>
</dbReference>
<dbReference type="InterPro" id="IPR001296">
    <property type="entry name" value="Glyco_trans_1"/>
</dbReference>
<dbReference type="RefSeq" id="WP_065318581.1">
    <property type="nucleotide sequence ID" value="NZ_CP017477.1"/>
</dbReference>
<dbReference type="InterPro" id="IPR050194">
    <property type="entry name" value="Glycosyltransferase_grp1"/>
</dbReference>
<feature type="domain" description="Glycosyl transferase family 1" evidence="1">
    <location>
        <begin position="174"/>
        <end position="337"/>
    </location>
</feature>
<dbReference type="KEGG" id="pob:LPB03_07100"/>
<keyword evidence="4" id="KW-1185">Reference proteome</keyword>
<evidence type="ECO:0008006" key="5">
    <source>
        <dbReference type="Google" id="ProtNLM"/>
    </source>
</evidence>
<dbReference type="Proteomes" id="UP000092584">
    <property type="component" value="Unassembled WGS sequence"/>
</dbReference>
<dbReference type="PANTHER" id="PTHR45947">
    <property type="entry name" value="SULFOQUINOVOSYL TRANSFERASE SQD2"/>
    <property type="match status" value="1"/>
</dbReference>
<dbReference type="EMBL" id="LSFM01000021">
    <property type="protein sequence ID" value="OBY64828.1"/>
    <property type="molecule type" value="Genomic_DNA"/>
</dbReference>
<evidence type="ECO:0000259" key="1">
    <source>
        <dbReference type="Pfam" id="PF00534"/>
    </source>
</evidence>
<proteinExistence type="predicted"/>
<comment type="caution">
    <text evidence="3">The sequence shown here is derived from an EMBL/GenBank/DDBJ whole genome shotgun (WGS) entry which is preliminary data.</text>
</comment>
<protein>
    <recommendedName>
        <fullName evidence="5">Glycosyl transferase family 1 domain-containing protein</fullName>
    </recommendedName>
</protein>
<accession>A0A1B8TYV2</accession>
<evidence type="ECO:0000259" key="2">
    <source>
        <dbReference type="Pfam" id="PF13477"/>
    </source>
</evidence>
<feature type="domain" description="Glycosyltransferase subfamily 4-like N-terminal" evidence="2">
    <location>
        <begin position="41"/>
        <end position="106"/>
    </location>
</feature>
<dbReference type="PANTHER" id="PTHR45947:SF15">
    <property type="entry name" value="TEICHURONIC ACID BIOSYNTHESIS GLYCOSYLTRANSFERASE TUAC-RELATED"/>
    <property type="match status" value="1"/>
</dbReference>
<dbReference type="STRING" id="1774273.LPB03_07100"/>
<evidence type="ECO:0000313" key="3">
    <source>
        <dbReference type="EMBL" id="OBY64828.1"/>
    </source>
</evidence>
<gene>
    <name evidence="3" type="ORF">LPB3_05390</name>
</gene>